<proteinExistence type="predicted"/>
<dbReference type="EMBL" id="AQGS01000433">
    <property type="protein sequence ID" value="EPS40222.1"/>
    <property type="molecule type" value="Genomic_DNA"/>
</dbReference>
<reference evidence="2 3" key="1">
    <citation type="journal article" date="2013" name="PLoS Genet.">
        <title>Genomic mechanisms accounting for the adaptation to parasitism in nematode-trapping fungi.</title>
        <authorList>
            <person name="Meerupati T."/>
            <person name="Andersson K.M."/>
            <person name="Friman E."/>
            <person name="Kumar D."/>
            <person name="Tunlid A."/>
            <person name="Ahren D."/>
        </authorList>
    </citation>
    <scope>NUCLEOTIDE SEQUENCE [LARGE SCALE GENOMIC DNA]</scope>
    <source>
        <strain evidence="2 3">CBS 200.50</strain>
    </source>
</reference>
<dbReference type="HOGENOM" id="CLU_857955_0_0_1"/>
<evidence type="ECO:0000313" key="2">
    <source>
        <dbReference type="EMBL" id="EPS40222.1"/>
    </source>
</evidence>
<dbReference type="AlphaFoldDB" id="S8BXZ5"/>
<reference evidence="3" key="2">
    <citation type="submission" date="2013-04" db="EMBL/GenBank/DDBJ databases">
        <title>Genomic mechanisms accounting for the adaptation to parasitism in nematode-trapping fungi.</title>
        <authorList>
            <person name="Ahren D.G."/>
        </authorList>
    </citation>
    <scope>NUCLEOTIDE SEQUENCE [LARGE SCALE GENOMIC DNA]</scope>
    <source>
        <strain evidence="3">CBS 200.50</strain>
    </source>
</reference>
<organism evidence="2 3">
    <name type="scientific">Dactylellina haptotyla (strain CBS 200.50)</name>
    <name type="common">Nematode-trapping fungus</name>
    <name type="synonym">Monacrosporium haptotylum</name>
    <dbReference type="NCBI Taxonomy" id="1284197"/>
    <lineage>
        <taxon>Eukaryota</taxon>
        <taxon>Fungi</taxon>
        <taxon>Dikarya</taxon>
        <taxon>Ascomycota</taxon>
        <taxon>Pezizomycotina</taxon>
        <taxon>Orbiliomycetes</taxon>
        <taxon>Orbiliales</taxon>
        <taxon>Orbiliaceae</taxon>
        <taxon>Dactylellina</taxon>
    </lineage>
</organism>
<keyword evidence="3" id="KW-1185">Reference proteome</keyword>
<name>S8BXZ5_DACHA</name>
<feature type="signal peptide" evidence="1">
    <location>
        <begin position="1"/>
        <end position="24"/>
    </location>
</feature>
<keyword evidence="1" id="KW-0732">Signal</keyword>
<dbReference type="OrthoDB" id="5415026at2759"/>
<accession>S8BXZ5</accession>
<evidence type="ECO:0000313" key="3">
    <source>
        <dbReference type="Proteomes" id="UP000015100"/>
    </source>
</evidence>
<evidence type="ECO:0000256" key="1">
    <source>
        <dbReference type="SAM" id="SignalP"/>
    </source>
</evidence>
<protein>
    <submittedName>
        <fullName evidence="2">Uncharacterized protein</fullName>
    </submittedName>
</protein>
<comment type="caution">
    <text evidence="2">The sequence shown here is derived from an EMBL/GenBank/DDBJ whole genome shotgun (WGS) entry which is preliminary data.</text>
</comment>
<gene>
    <name evidence="2" type="ORF">H072_5993</name>
</gene>
<feature type="chain" id="PRO_5004548683" evidence="1">
    <location>
        <begin position="25"/>
        <end position="342"/>
    </location>
</feature>
<sequence>MVFANWIRSSVLGLLSIVSIPIHGFVNEPGSLGCDKLLNFRDAPFGFLVNDTIESTIYQKFYWDIRWRPYNCPTIFPYNACFLRNDSITSSCLQNTICSYERDALPKGRWNWTSPGLNFTRVEPYSPRALYYRSDQNNELDKRTGKWVPPRYRFTSVSIDSFAIYSITLAWPAQADWVRRETPGDTSQRAKSIVIRGYGNGMDEADGPKDVIVLNITHPQVGISRTTIESVQSGTPTELPQTPTIAAKGTLQTFLPPAKIWGGLPGVADPLIFWRYEFPRNKSFTQWGNLVALEISGSRYYLDENEEPVRADKRVFSGEFFLKELNITTGIFSGGCATEEQV</sequence>
<dbReference type="Proteomes" id="UP000015100">
    <property type="component" value="Unassembled WGS sequence"/>
</dbReference>